<protein>
    <recommendedName>
        <fullName evidence="1">Retrotransposon gag domain-containing protein</fullName>
    </recommendedName>
</protein>
<dbReference type="EMBL" id="JABFAC010244088">
    <property type="protein sequence ID" value="MBA0636022.1"/>
    <property type="molecule type" value="Genomic_DNA"/>
</dbReference>
<dbReference type="Pfam" id="PF03732">
    <property type="entry name" value="Retrotrans_gag"/>
    <property type="match status" value="1"/>
</dbReference>
<dbReference type="Proteomes" id="UP000593561">
    <property type="component" value="Unassembled WGS sequence"/>
</dbReference>
<sequence length="81" mass="9614">MRDRTTDKRQCEIGTWQEFQRELKGQFYPEFVKEEARTKLQGITQRGTVGEYVREFKELMLQVSDVIEKESLLAFQNGLKP</sequence>
<keyword evidence="3" id="KW-1185">Reference proteome</keyword>
<dbReference type="InterPro" id="IPR005162">
    <property type="entry name" value="Retrotrans_gag_dom"/>
</dbReference>
<evidence type="ECO:0000259" key="1">
    <source>
        <dbReference type="Pfam" id="PF03732"/>
    </source>
</evidence>
<accession>A0A7J8TCZ2</accession>
<gene>
    <name evidence="2" type="ORF">Godav_024757</name>
</gene>
<name>A0A7J8TCZ2_GOSDV</name>
<organism evidence="2 3">
    <name type="scientific">Gossypium davidsonii</name>
    <name type="common">Davidson's cotton</name>
    <name type="synonym">Gossypium klotzschianum subsp. davidsonii</name>
    <dbReference type="NCBI Taxonomy" id="34287"/>
    <lineage>
        <taxon>Eukaryota</taxon>
        <taxon>Viridiplantae</taxon>
        <taxon>Streptophyta</taxon>
        <taxon>Embryophyta</taxon>
        <taxon>Tracheophyta</taxon>
        <taxon>Spermatophyta</taxon>
        <taxon>Magnoliopsida</taxon>
        <taxon>eudicotyledons</taxon>
        <taxon>Gunneridae</taxon>
        <taxon>Pentapetalae</taxon>
        <taxon>rosids</taxon>
        <taxon>malvids</taxon>
        <taxon>Malvales</taxon>
        <taxon>Malvaceae</taxon>
        <taxon>Malvoideae</taxon>
        <taxon>Gossypium</taxon>
    </lineage>
</organism>
<dbReference type="AlphaFoldDB" id="A0A7J8TCZ2"/>
<comment type="caution">
    <text evidence="2">The sequence shown here is derived from an EMBL/GenBank/DDBJ whole genome shotgun (WGS) entry which is preliminary data.</text>
</comment>
<reference evidence="2 3" key="1">
    <citation type="journal article" date="2019" name="Genome Biol. Evol.">
        <title>Insights into the evolution of the New World diploid cottons (Gossypium, subgenus Houzingenia) based on genome sequencing.</title>
        <authorList>
            <person name="Grover C.E."/>
            <person name="Arick M.A. 2nd"/>
            <person name="Thrash A."/>
            <person name="Conover J.L."/>
            <person name="Sanders W.S."/>
            <person name="Peterson D.G."/>
            <person name="Frelichowski J.E."/>
            <person name="Scheffler J.A."/>
            <person name="Scheffler B.E."/>
            <person name="Wendel J.F."/>
        </authorList>
    </citation>
    <scope>NUCLEOTIDE SEQUENCE [LARGE SCALE GENOMIC DNA]</scope>
    <source>
        <strain evidence="2">27</strain>
        <tissue evidence="2">Leaf</tissue>
    </source>
</reference>
<evidence type="ECO:0000313" key="2">
    <source>
        <dbReference type="EMBL" id="MBA0636022.1"/>
    </source>
</evidence>
<feature type="domain" description="Retrotransposon gag" evidence="1">
    <location>
        <begin position="8"/>
        <end position="81"/>
    </location>
</feature>
<proteinExistence type="predicted"/>
<evidence type="ECO:0000313" key="3">
    <source>
        <dbReference type="Proteomes" id="UP000593561"/>
    </source>
</evidence>